<evidence type="ECO:0000313" key="1">
    <source>
        <dbReference type="EMBL" id="EPC56903.1"/>
    </source>
</evidence>
<sequence>MQSRVHLSLRFLYAGFWDRERIFYKHVRSHFDRFRLALNAAASWLRGDWAGTHWARLLANAQARRAV</sequence>
<dbReference type="Proteomes" id="UP000014316">
    <property type="component" value="Unassembled WGS sequence"/>
</dbReference>
<evidence type="ECO:0000313" key="2">
    <source>
        <dbReference type="Proteomes" id="UP000014316"/>
    </source>
</evidence>
<protein>
    <submittedName>
        <fullName evidence="1">Uncharacterized protein</fullName>
    </submittedName>
</protein>
<comment type="caution">
    <text evidence="1">The sequence shown here is derived from an EMBL/GenBank/DDBJ whole genome shotgun (WGS) entry which is preliminary data.</text>
</comment>
<gene>
    <name evidence="1" type="ORF">Lpp123_04426</name>
</gene>
<dbReference type="EMBL" id="ANJW01000259">
    <property type="protein sequence ID" value="EPC56903.1"/>
    <property type="molecule type" value="Genomic_DNA"/>
</dbReference>
<organism evidence="1 2">
    <name type="scientific">Lacticaseibacillus paracasei subsp. paracasei Lpp123</name>
    <dbReference type="NCBI Taxonomy" id="1256201"/>
    <lineage>
        <taxon>Bacteria</taxon>
        <taxon>Bacillati</taxon>
        <taxon>Bacillota</taxon>
        <taxon>Bacilli</taxon>
        <taxon>Lactobacillales</taxon>
        <taxon>Lactobacillaceae</taxon>
        <taxon>Lacticaseibacillus</taxon>
    </lineage>
</organism>
<dbReference type="AlphaFoldDB" id="A0A829GII0"/>
<reference evidence="1 2" key="1">
    <citation type="journal article" date="2013" name="PLoS ONE">
        <title>Lactobacillus paracasei comparative genomics: towards species pan-genome definition and exploitation of diversity.</title>
        <authorList>
            <person name="Smokvina T."/>
            <person name="Wels M."/>
            <person name="Polka J."/>
            <person name="Chervaux C."/>
            <person name="Brisse S."/>
            <person name="Boekhorst J."/>
            <person name="van Hylckama Vlieg J.E."/>
            <person name="Siezen R.J."/>
        </authorList>
    </citation>
    <scope>NUCLEOTIDE SEQUENCE [LARGE SCALE GENOMIC DNA]</scope>
    <source>
        <strain evidence="1 2">Lpp123</strain>
    </source>
</reference>
<accession>A0A829GII0</accession>
<name>A0A829GII0_LACPA</name>
<proteinExistence type="predicted"/>